<dbReference type="PROSITE" id="PS50146">
    <property type="entry name" value="DAGK"/>
    <property type="match status" value="1"/>
</dbReference>
<dbReference type="InterPro" id="IPR001206">
    <property type="entry name" value="Diacylglycerol_kinase_cat_dom"/>
</dbReference>
<evidence type="ECO:0000256" key="7">
    <source>
        <dbReference type="SAM" id="MobiDB-lite"/>
    </source>
</evidence>
<evidence type="ECO:0000313" key="9">
    <source>
        <dbReference type="EMBL" id="TPX62063.1"/>
    </source>
</evidence>
<dbReference type="SUPFAM" id="SSF111331">
    <property type="entry name" value="NAD kinase/diacylglycerol kinase-like"/>
    <property type="match status" value="1"/>
</dbReference>
<gene>
    <name evidence="9" type="primary">PHI615</name>
    <name evidence="9" type="ORF">PhCBS80983_g00615</name>
</gene>
<comment type="similarity">
    <text evidence="1">Belongs to the eukaryotic diacylglycerol kinase family.</text>
</comment>
<reference evidence="9 10" key="1">
    <citation type="journal article" date="2019" name="Sci. Rep.">
        <title>Comparative genomics of chytrid fungi reveal insights into the obligate biotrophic and pathogenic lifestyle of Synchytrium endobioticum.</title>
        <authorList>
            <person name="van de Vossenberg B.T.L.H."/>
            <person name="Warris S."/>
            <person name="Nguyen H.D.T."/>
            <person name="van Gent-Pelzer M.P.E."/>
            <person name="Joly D.L."/>
            <person name="van de Geest H.C."/>
            <person name="Bonants P.J.M."/>
            <person name="Smith D.S."/>
            <person name="Levesque C.A."/>
            <person name="van der Lee T.A.J."/>
        </authorList>
    </citation>
    <scope>NUCLEOTIDE SEQUENCE [LARGE SCALE GENOMIC DNA]</scope>
    <source>
        <strain evidence="9 10">CBS 809.83</strain>
    </source>
</reference>
<evidence type="ECO:0000256" key="4">
    <source>
        <dbReference type="ARBA" id="ARBA00022741"/>
    </source>
</evidence>
<dbReference type="InterPro" id="IPR017438">
    <property type="entry name" value="ATP-NAD_kinase_N"/>
</dbReference>
<keyword evidence="10" id="KW-1185">Reference proteome</keyword>
<dbReference type="STRING" id="109895.A0A507ED77"/>
<evidence type="ECO:0000256" key="2">
    <source>
        <dbReference type="ARBA" id="ARBA00012133"/>
    </source>
</evidence>
<proteinExistence type="inferred from homology"/>
<accession>A0A507ED77</accession>
<feature type="region of interest" description="Disordered" evidence="7">
    <location>
        <begin position="42"/>
        <end position="80"/>
    </location>
</feature>
<dbReference type="Pfam" id="PF00609">
    <property type="entry name" value="DAGK_acc"/>
    <property type="match status" value="1"/>
</dbReference>
<evidence type="ECO:0000256" key="1">
    <source>
        <dbReference type="ARBA" id="ARBA00009280"/>
    </source>
</evidence>
<dbReference type="AlphaFoldDB" id="A0A507ED77"/>
<dbReference type="Gene3D" id="3.40.50.10330">
    <property type="entry name" value="Probable inorganic polyphosphate/atp-NAD kinase, domain 1"/>
    <property type="match status" value="1"/>
</dbReference>
<evidence type="ECO:0000259" key="8">
    <source>
        <dbReference type="PROSITE" id="PS50146"/>
    </source>
</evidence>
<dbReference type="EMBL" id="QEAQ01000004">
    <property type="protein sequence ID" value="TPX62063.1"/>
    <property type="molecule type" value="Genomic_DNA"/>
</dbReference>
<dbReference type="PANTHER" id="PTHR11255">
    <property type="entry name" value="DIACYLGLYCEROL KINASE"/>
    <property type="match status" value="1"/>
</dbReference>
<dbReference type="GO" id="GO:0016020">
    <property type="term" value="C:membrane"/>
    <property type="evidence" value="ECO:0007669"/>
    <property type="project" value="TreeGrafter"/>
</dbReference>
<feature type="domain" description="DAGKc" evidence="8">
    <location>
        <begin position="149"/>
        <end position="309"/>
    </location>
</feature>
<dbReference type="Pfam" id="PF00781">
    <property type="entry name" value="DAGK_cat"/>
    <property type="match status" value="1"/>
</dbReference>
<protein>
    <recommendedName>
        <fullName evidence="2">diacylglycerol kinase (ATP)</fullName>
        <ecNumber evidence="2">2.7.1.107</ecNumber>
    </recommendedName>
</protein>
<keyword evidence="3" id="KW-0808">Transferase</keyword>
<dbReference type="GO" id="GO:0005524">
    <property type="term" value="F:ATP binding"/>
    <property type="evidence" value="ECO:0007669"/>
    <property type="project" value="UniProtKB-KW"/>
</dbReference>
<dbReference type="PANTHER" id="PTHR11255:SF121">
    <property type="entry name" value="DIACYLGLYCEROL KINASE (ATP)"/>
    <property type="match status" value="1"/>
</dbReference>
<keyword evidence="5 9" id="KW-0418">Kinase</keyword>
<keyword evidence="4" id="KW-0547">Nucleotide-binding</keyword>
<sequence>MVPTVDHALPNVPIEMETVPVPFSAAKGTLTKTVQPYIVDSGVSKDEAGDASTRQPRQPPTPRVSNESQKQQPPEVAPLHQHQNEVYQQQPAARPPPQVTEVPAKLRRSGEVFCGEAVLHALKPNKRSSGSSTTSLHHQFKNPADLIIVPTVFVFIFVNPNSGPRQGASLLDLDIYGFRLRSRPEVQVTISNLMDVDDRQKGLRYFQAMQETDRIDIQQLHVWSAGGDGTFMWVLEELMGIKADLHDPRLTFCAIPFGTGNDLSQVMGWGRSIVGDPAGDHMHRLDKIIRERISGEKARLDIWEIEVETNEGGPDVASFATKGWVQKAAKPDSPSARKETHLKRKMSNYSSLGVQGFVGVGFEPHRHRSRFANVFEYALQSARIVLRGIPRLNTYAQSLEWKGRQIVTNERLAHLTRPESDRDATAIKAGKPRSHRQRQAVEVVVQNIPGLWGRHVDMWGEAQMSPSVVSSPEGPTDIANWTPNKANDGKLEVFTIANEASYVRKFLGFIGGRKSLSRIGQFPDELRINLIPDKEAALMVDGEFYKLQNCKSITWKLLIQITVMGPDEERSRMVRDSKDYFKQQKAEADVSVSSL</sequence>
<dbReference type="Proteomes" id="UP000318582">
    <property type="component" value="Unassembled WGS sequence"/>
</dbReference>
<dbReference type="GO" id="GO:0007200">
    <property type="term" value="P:phospholipase C-activating G protein-coupled receptor signaling pathway"/>
    <property type="evidence" value="ECO:0007669"/>
    <property type="project" value="InterPro"/>
</dbReference>
<dbReference type="InterPro" id="IPR000756">
    <property type="entry name" value="Diacylglycerol_kin_accessory"/>
</dbReference>
<dbReference type="InterPro" id="IPR037607">
    <property type="entry name" value="DGK"/>
</dbReference>
<feature type="region of interest" description="Disordered" evidence="7">
    <location>
        <begin position="417"/>
        <end position="438"/>
    </location>
</feature>
<dbReference type="GO" id="GO:0004143">
    <property type="term" value="F:ATP-dependent diacylglycerol kinase activity"/>
    <property type="evidence" value="ECO:0007669"/>
    <property type="project" value="UniProtKB-EC"/>
</dbReference>
<evidence type="ECO:0000256" key="3">
    <source>
        <dbReference type="ARBA" id="ARBA00022679"/>
    </source>
</evidence>
<keyword evidence="6" id="KW-0067">ATP-binding</keyword>
<name>A0A507ED77_9FUNG</name>
<evidence type="ECO:0000313" key="10">
    <source>
        <dbReference type="Proteomes" id="UP000318582"/>
    </source>
</evidence>
<dbReference type="SMART" id="SM00046">
    <property type="entry name" value="DAGKc"/>
    <property type="match status" value="1"/>
</dbReference>
<organism evidence="9 10">
    <name type="scientific">Powellomyces hirtus</name>
    <dbReference type="NCBI Taxonomy" id="109895"/>
    <lineage>
        <taxon>Eukaryota</taxon>
        <taxon>Fungi</taxon>
        <taxon>Fungi incertae sedis</taxon>
        <taxon>Chytridiomycota</taxon>
        <taxon>Chytridiomycota incertae sedis</taxon>
        <taxon>Chytridiomycetes</taxon>
        <taxon>Spizellomycetales</taxon>
        <taxon>Powellomycetaceae</taxon>
        <taxon>Powellomyces</taxon>
    </lineage>
</organism>
<comment type="caution">
    <text evidence="9">The sequence shown here is derived from an EMBL/GenBank/DDBJ whole genome shotgun (WGS) entry which is preliminary data.</text>
</comment>
<dbReference type="EC" id="2.7.1.107" evidence="2"/>
<evidence type="ECO:0000256" key="5">
    <source>
        <dbReference type="ARBA" id="ARBA00022777"/>
    </source>
</evidence>
<dbReference type="InterPro" id="IPR016064">
    <property type="entry name" value="NAD/diacylglycerol_kinase_sf"/>
</dbReference>
<evidence type="ECO:0000256" key="6">
    <source>
        <dbReference type="ARBA" id="ARBA00022840"/>
    </source>
</evidence>